<dbReference type="InterPro" id="IPR009071">
    <property type="entry name" value="HMG_box_dom"/>
</dbReference>
<accession>A0A9P8VQS8</accession>
<evidence type="ECO:0000313" key="4">
    <source>
        <dbReference type="Proteomes" id="UP000777438"/>
    </source>
</evidence>
<dbReference type="GO" id="GO:0005634">
    <property type="term" value="C:nucleus"/>
    <property type="evidence" value="ECO:0007669"/>
    <property type="project" value="UniProtKB-UniRule"/>
</dbReference>
<dbReference type="Pfam" id="PF00505">
    <property type="entry name" value="HMG_box"/>
    <property type="match status" value="1"/>
</dbReference>
<evidence type="ECO:0000256" key="1">
    <source>
        <dbReference type="PROSITE-ProRule" id="PRU00267"/>
    </source>
</evidence>
<keyword evidence="1" id="KW-0539">Nucleus</keyword>
<proteinExistence type="predicted"/>
<reference evidence="3 4" key="1">
    <citation type="journal article" date="2021" name="Nat. Commun.">
        <title>Genetic determinants of endophytism in the Arabidopsis root mycobiome.</title>
        <authorList>
            <person name="Mesny F."/>
            <person name="Miyauchi S."/>
            <person name="Thiergart T."/>
            <person name="Pickel B."/>
            <person name="Atanasova L."/>
            <person name="Karlsson M."/>
            <person name="Huettel B."/>
            <person name="Barry K.W."/>
            <person name="Haridas S."/>
            <person name="Chen C."/>
            <person name="Bauer D."/>
            <person name="Andreopoulos W."/>
            <person name="Pangilinan J."/>
            <person name="LaButti K."/>
            <person name="Riley R."/>
            <person name="Lipzen A."/>
            <person name="Clum A."/>
            <person name="Drula E."/>
            <person name="Henrissat B."/>
            <person name="Kohler A."/>
            <person name="Grigoriev I.V."/>
            <person name="Martin F.M."/>
            <person name="Hacquard S."/>
        </authorList>
    </citation>
    <scope>NUCLEOTIDE SEQUENCE [LARGE SCALE GENOMIC DNA]</scope>
    <source>
        <strain evidence="3 4">MPI-CAGE-CH-0241</strain>
    </source>
</reference>
<name>A0A9P8VQS8_9HYPO</name>
<dbReference type="Gene3D" id="1.10.30.10">
    <property type="entry name" value="High mobility group box domain"/>
    <property type="match status" value="1"/>
</dbReference>
<dbReference type="PROSITE" id="PS50118">
    <property type="entry name" value="HMG_BOX_2"/>
    <property type="match status" value="1"/>
</dbReference>
<dbReference type="Proteomes" id="UP000777438">
    <property type="component" value="Unassembled WGS sequence"/>
</dbReference>
<feature type="domain" description="HMG box" evidence="2">
    <location>
        <begin position="129"/>
        <end position="194"/>
    </location>
</feature>
<dbReference type="EMBL" id="JAGPYM010000060">
    <property type="protein sequence ID" value="KAH6871043.1"/>
    <property type="molecule type" value="Genomic_DNA"/>
</dbReference>
<dbReference type="InterPro" id="IPR036910">
    <property type="entry name" value="HMG_box_dom_sf"/>
</dbReference>
<evidence type="ECO:0000313" key="3">
    <source>
        <dbReference type="EMBL" id="KAH6871043.1"/>
    </source>
</evidence>
<dbReference type="OrthoDB" id="2307332at2759"/>
<dbReference type="SUPFAM" id="SSF47095">
    <property type="entry name" value="HMG-box"/>
    <property type="match status" value="1"/>
</dbReference>
<comment type="caution">
    <text evidence="3">The sequence shown here is derived from an EMBL/GenBank/DDBJ whole genome shotgun (WGS) entry which is preliminary data.</text>
</comment>
<evidence type="ECO:0000259" key="2">
    <source>
        <dbReference type="PROSITE" id="PS50118"/>
    </source>
</evidence>
<keyword evidence="1" id="KW-0238">DNA-binding</keyword>
<dbReference type="AlphaFoldDB" id="A0A9P8VQS8"/>
<protein>
    <recommendedName>
        <fullName evidence="2">HMG box domain-containing protein</fullName>
    </recommendedName>
</protein>
<keyword evidence="4" id="KW-1185">Reference proteome</keyword>
<gene>
    <name evidence="3" type="ORF">B0T10DRAFT_533665</name>
</gene>
<dbReference type="GO" id="GO:0003677">
    <property type="term" value="F:DNA binding"/>
    <property type="evidence" value="ECO:0007669"/>
    <property type="project" value="UniProtKB-UniRule"/>
</dbReference>
<feature type="DNA-binding region" description="HMG box" evidence="1">
    <location>
        <begin position="129"/>
        <end position="194"/>
    </location>
</feature>
<organism evidence="3 4">
    <name type="scientific">Thelonectria olida</name>
    <dbReference type="NCBI Taxonomy" id="1576542"/>
    <lineage>
        <taxon>Eukaryota</taxon>
        <taxon>Fungi</taxon>
        <taxon>Dikarya</taxon>
        <taxon>Ascomycota</taxon>
        <taxon>Pezizomycotina</taxon>
        <taxon>Sordariomycetes</taxon>
        <taxon>Hypocreomycetidae</taxon>
        <taxon>Hypocreales</taxon>
        <taxon>Nectriaceae</taxon>
        <taxon>Thelonectria</taxon>
    </lineage>
</organism>
<sequence length="194" mass="22084">MDPAADQGMVLALVTLSLNGKNHILQTVITTNPSHPVFQPRTFQDYYCPGSADVEYTWTEWLESDWLLFPDIPDPIEQPEDVSNIASPECHKVDVLSNCEFSPTSIHKIEQYVQRTLEQRRLEAAGGKAKRPPNAFILYRIAFRHAAEQVYGTKLQQVVSKICGESWLRESEQLRTWFKALAITEKANHEKSLA</sequence>